<dbReference type="Pfam" id="PF13372">
    <property type="entry name" value="Alginate_exp"/>
    <property type="match status" value="1"/>
</dbReference>
<organism evidence="3 4">
    <name type="scientific">Halopseudomonas phragmitis</name>
    <dbReference type="NCBI Taxonomy" id="1931241"/>
    <lineage>
        <taxon>Bacteria</taxon>
        <taxon>Pseudomonadati</taxon>
        <taxon>Pseudomonadota</taxon>
        <taxon>Gammaproteobacteria</taxon>
        <taxon>Pseudomonadales</taxon>
        <taxon>Pseudomonadaceae</taxon>
        <taxon>Halopseudomonas</taxon>
    </lineage>
</organism>
<proteinExistence type="predicted"/>
<feature type="signal peptide" evidence="1">
    <location>
        <begin position="1"/>
        <end position="25"/>
    </location>
</feature>
<keyword evidence="4" id="KW-1185">Reference proteome</keyword>
<dbReference type="EMBL" id="CP020100">
    <property type="protein sequence ID" value="AQZ94192.1"/>
    <property type="molecule type" value="Genomic_DNA"/>
</dbReference>
<sequence>MRTRQCHAMGGLLLALLYPTAMLSAQEGETQLGQMPETSLITHKLSVRGGYGPEETRLGEDRKEFISIRYEPTLHWFSPDIQWPRWEAVAKAWFNYDSQPNAIIQDEGNLQVSRKRDKTWAEMREFYVRRNLLGNDPRFSLTVGRQRFAERFGVWWDDSLEAIRFDYRDSQAEGFIAVAERFYYYNTDFNTLEPEDKDIRYLMGDYRRLWRAQQWAGVRTLYEHDYSDKDLRDRDDFKGWRLGAYLNGQFTDLAWLSDYHAELIGMRGDLRTVGSFGQFDTGRIDGWAALLDAGKRFDEHPWRPRLGLTLALTDKPDDDGRDGFYLNRVQSDRRTDPMSYSNRLVSNFVTVNLTNLQMVGVGVDTEPAPGTVVGLRVSDLRLRNSEGRLPVRVVNEPGIRNTDSRALGQVVDLNYYWRMYPMAVRERRLNLNTLVSASYFKAGSALNTGDDFQVTLGLTLFY</sequence>
<dbReference type="Proteomes" id="UP000243488">
    <property type="component" value="Chromosome"/>
</dbReference>
<protein>
    <submittedName>
        <fullName evidence="3">Ion channel protein AlgE</fullName>
    </submittedName>
</protein>
<keyword evidence="1" id="KW-0732">Signal</keyword>
<dbReference type="InterPro" id="IPR053728">
    <property type="entry name" value="Alginate_Permeability_Chnl"/>
</dbReference>
<reference evidence="3 4" key="1">
    <citation type="submission" date="2017-03" db="EMBL/GenBank/DDBJ databases">
        <title>Complete genome sequence of the novel DNRA strain Pseudomonas sp. S-6-2 isolated from Chinese polluted river sediment. Journal of Biotechnology.</title>
        <authorList>
            <person name="Li J."/>
            <person name="Xiang F."/>
            <person name="Wang L."/>
            <person name="Xi L."/>
            <person name="Liu J."/>
        </authorList>
    </citation>
    <scope>NUCLEOTIDE SEQUENCE [LARGE SCALE GENOMIC DNA]</scope>
    <source>
        <strain evidence="3 4">S-6-2</strain>
    </source>
</reference>
<dbReference type="STRING" id="1931241.BVH74_05235"/>
<name>A0A1V0B2M5_9GAMM</name>
<dbReference type="Gene3D" id="2.40.160.100">
    <property type="match status" value="1"/>
</dbReference>
<accession>A0A1V0B2M5</accession>
<dbReference type="InterPro" id="IPR025388">
    <property type="entry name" value="Alginate_export_dom"/>
</dbReference>
<dbReference type="KEGG" id="ppha:BVH74_05235"/>
<gene>
    <name evidence="3" type="ORF">BVH74_05235</name>
</gene>
<evidence type="ECO:0000313" key="3">
    <source>
        <dbReference type="EMBL" id="AQZ94192.1"/>
    </source>
</evidence>
<dbReference type="RefSeq" id="WP_080049047.1">
    <property type="nucleotide sequence ID" value="NZ_CP020100.1"/>
</dbReference>
<evidence type="ECO:0000313" key="4">
    <source>
        <dbReference type="Proteomes" id="UP000243488"/>
    </source>
</evidence>
<feature type="domain" description="Alginate export" evidence="2">
    <location>
        <begin position="112"/>
        <end position="451"/>
    </location>
</feature>
<feature type="chain" id="PRO_5012346593" evidence="1">
    <location>
        <begin position="26"/>
        <end position="462"/>
    </location>
</feature>
<evidence type="ECO:0000256" key="1">
    <source>
        <dbReference type="SAM" id="SignalP"/>
    </source>
</evidence>
<dbReference type="AlphaFoldDB" id="A0A1V0B2M5"/>
<evidence type="ECO:0000259" key="2">
    <source>
        <dbReference type="Pfam" id="PF13372"/>
    </source>
</evidence>